<evidence type="ECO:0000313" key="4">
    <source>
        <dbReference type="Proteomes" id="UP000055590"/>
    </source>
</evidence>
<dbReference type="Proteomes" id="UP000055590">
    <property type="component" value="Chromosome"/>
</dbReference>
<dbReference type="STRING" id="1391653.AKJ08_2229"/>
<gene>
    <name evidence="3" type="ORF">AKJ08_2229</name>
</gene>
<name>A0A0K1PEB9_9BACT</name>
<protein>
    <submittedName>
        <fullName evidence="3">Chromosome partition protein smc</fullName>
    </submittedName>
</protein>
<dbReference type="OrthoDB" id="5484733at2"/>
<dbReference type="EMBL" id="CP012332">
    <property type="protein sequence ID" value="AKU91842.1"/>
    <property type="molecule type" value="Genomic_DNA"/>
</dbReference>
<sequence length="572" mass="60869">MLKTSTWIPLLLVAAAGCATVAPEPKPLTVDAPKPRLPSKKDRERVVDARREAEGLLTRQAELLHRAWVEGAAPGAVSAETALFSKETIESVRRVRTAEREPDRRQALGLLEAYLTGEQVARELEELDARVASLEAGARFEAGGEIHALRELGRLLAAEPDSGRRSALAAAAAVATRPIAAALGERNGRMEALARKLGYRDASALGAFVHQVDRDALNTLAGDLLDSTGSAFRSALDNAARRELGLEPGELRRPDLPRLFRGVTFDARYPSDGGGLEAILSTFETLGIGFDGVRRESASADGGADPACFPMRPPSDVRLVLGAAPAADWGALFLEAGCAAQAAHAEGEGFELLQLGNRASVEGLARVVEGLTESPAWLRDHTLLTVTEAEAQLAGSALRRLFLARRTAAHLLFDRERSGLAAGKAAGRSRELLEQAFLFPIAPDATADLEPRVPFAGSERFVAEILAATIEEQLESRHGERWWSSGEAGAELLRLFALGARASPDELARAAGAEGLGVGPWVRKLERRLAPLLAAPPSPEPSRAEPPPAPAPAPVQEEREALPPDLVSSRSV</sequence>
<feature type="chain" id="PRO_5005465673" evidence="2">
    <location>
        <begin position="22"/>
        <end position="572"/>
    </location>
</feature>
<dbReference type="PROSITE" id="PS51257">
    <property type="entry name" value="PROKAR_LIPOPROTEIN"/>
    <property type="match status" value="1"/>
</dbReference>
<accession>A0A0K1PEB9</accession>
<keyword evidence="4" id="KW-1185">Reference proteome</keyword>
<feature type="compositionally biased region" description="Pro residues" evidence="1">
    <location>
        <begin position="534"/>
        <end position="553"/>
    </location>
</feature>
<dbReference type="PATRIC" id="fig|1391653.3.peg.2328"/>
<dbReference type="AlphaFoldDB" id="A0A0K1PEB9"/>
<feature type="signal peptide" evidence="2">
    <location>
        <begin position="1"/>
        <end position="21"/>
    </location>
</feature>
<proteinExistence type="predicted"/>
<feature type="region of interest" description="Disordered" evidence="1">
    <location>
        <begin position="532"/>
        <end position="572"/>
    </location>
</feature>
<evidence type="ECO:0000256" key="1">
    <source>
        <dbReference type="SAM" id="MobiDB-lite"/>
    </source>
</evidence>
<keyword evidence="2" id="KW-0732">Signal</keyword>
<evidence type="ECO:0000256" key="2">
    <source>
        <dbReference type="SAM" id="SignalP"/>
    </source>
</evidence>
<evidence type="ECO:0000313" key="3">
    <source>
        <dbReference type="EMBL" id="AKU91842.1"/>
    </source>
</evidence>
<feature type="region of interest" description="Disordered" evidence="1">
    <location>
        <begin position="24"/>
        <end position="43"/>
    </location>
</feature>
<dbReference type="KEGG" id="vin:AKJ08_2229"/>
<dbReference type="RefSeq" id="WP_050726094.1">
    <property type="nucleotide sequence ID" value="NZ_CP012332.1"/>
</dbReference>
<reference evidence="3 4" key="1">
    <citation type="submission" date="2015-08" db="EMBL/GenBank/DDBJ databases">
        <authorList>
            <person name="Babu N.S."/>
            <person name="Beckwith C.J."/>
            <person name="Beseler K.G."/>
            <person name="Brison A."/>
            <person name="Carone J.V."/>
            <person name="Caskin T.P."/>
            <person name="Diamond M."/>
            <person name="Durham M.E."/>
            <person name="Foxe J.M."/>
            <person name="Go M."/>
            <person name="Henderson B.A."/>
            <person name="Jones I.B."/>
            <person name="McGettigan J.A."/>
            <person name="Micheletti S.J."/>
            <person name="Nasrallah M.E."/>
            <person name="Ortiz D."/>
            <person name="Piller C.R."/>
            <person name="Privatt S.R."/>
            <person name="Schneider S.L."/>
            <person name="Sharp S."/>
            <person name="Smith T.C."/>
            <person name="Stanton J.D."/>
            <person name="Ullery H.E."/>
            <person name="Wilson R.J."/>
            <person name="Serrano M.G."/>
            <person name="Buck G."/>
            <person name="Lee V."/>
            <person name="Wang Y."/>
            <person name="Carvalho R."/>
            <person name="Voegtly L."/>
            <person name="Shi R."/>
            <person name="Duckworth R."/>
            <person name="Johnson A."/>
            <person name="Loviza R."/>
            <person name="Walstead R."/>
            <person name="Shah Z."/>
            <person name="Kiflezghi M."/>
            <person name="Wade K."/>
            <person name="Ball S.L."/>
            <person name="Bradley K.W."/>
            <person name="Asai D.J."/>
            <person name="Bowman C.A."/>
            <person name="Russell D.A."/>
            <person name="Pope W.H."/>
            <person name="Jacobs-Sera D."/>
            <person name="Hendrix R.W."/>
            <person name="Hatfull G.F."/>
        </authorList>
    </citation>
    <scope>NUCLEOTIDE SEQUENCE [LARGE SCALE GENOMIC DNA]</scope>
    <source>
        <strain evidence="3 4">DSM 27710</strain>
    </source>
</reference>
<dbReference type="SUPFAM" id="SSF55486">
    <property type="entry name" value="Metalloproteases ('zincins'), catalytic domain"/>
    <property type="match status" value="1"/>
</dbReference>
<organism evidence="3 4">
    <name type="scientific">Vulgatibacter incomptus</name>
    <dbReference type="NCBI Taxonomy" id="1391653"/>
    <lineage>
        <taxon>Bacteria</taxon>
        <taxon>Pseudomonadati</taxon>
        <taxon>Myxococcota</taxon>
        <taxon>Myxococcia</taxon>
        <taxon>Myxococcales</taxon>
        <taxon>Cystobacterineae</taxon>
        <taxon>Vulgatibacteraceae</taxon>
        <taxon>Vulgatibacter</taxon>
    </lineage>
</organism>